<evidence type="ECO:0000259" key="1">
    <source>
        <dbReference type="PROSITE" id="PS50943"/>
    </source>
</evidence>
<proteinExistence type="predicted"/>
<dbReference type="AlphaFoldDB" id="A0A1H8YRS9"/>
<dbReference type="CDD" id="cd00093">
    <property type="entry name" value="HTH_XRE"/>
    <property type="match status" value="1"/>
</dbReference>
<dbReference type="STRING" id="1299341.SAMN05444005_10165"/>
<dbReference type="GO" id="GO:0003677">
    <property type="term" value="F:DNA binding"/>
    <property type="evidence" value="ECO:0007669"/>
    <property type="project" value="InterPro"/>
</dbReference>
<dbReference type="SUPFAM" id="SSF47413">
    <property type="entry name" value="lambda repressor-like DNA-binding domains"/>
    <property type="match status" value="1"/>
</dbReference>
<dbReference type="PROSITE" id="PS50943">
    <property type="entry name" value="HTH_CROC1"/>
    <property type="match status" value="1"/>
</dbReference>
<dbReference type="OrthoDB" id="1359946at2"/>
<dbReference type="Proteomes" id="UP000198648">
    <property type="component" value="Unassembled WGS sequence"/>
</dbReference>
<evidence type="ECO:0000313" key="3">
    <source>
        <dbReference type="Proteomes" id="UP000198648"/>
    </source>
</evidence>
<gene>
    <name evidence="2" type="ORF">SAMN05444005_10165</name>
</gene>
<dbReference type="InterPro" id="IPR001387">
    <property type="entry name" value="Cro/C1-type_HTH"/>
</dbReference>
<reference evidence="2 3" key="1">
    <citation type="submission" date="2016-10" db="EMBL/GenBank/DDBJ databases">
        <authorList>
            <person name="de Groot N.N."/>
        </authorList>
    </citation>
    <scope>NUCLEOTIDE SEQUENCE [LARGE SCALE GENOMIC DNA]</scope>
    <source>
        <strain evidence="2 3">DSM 27078</strain>
    </source>
</reference>
<organism evidence="2 3">
    <name type="scientific">Flavobacterium urocaniciphilum</name>
    <dbReference type="NCBI Taxonomy" id="1299341"/>
    <lineage>
        <taxon>Bacteria</taxon>
        <taxon>Pseudomonadati</taxon>
        <taxon>Bacteroidota</taxon>
        <taxon>Flavobacteriia</taxon>
        <taxon>Flavobacteriales</taxon>
        <taxon>Flavobacteriaceae</taxon>
        <taxon>Flavobacterium</taxon>
    </lineage>
</organism>
<dbReference type="EMBL" id="FOEI01000001">
    <property type="protein sequence ID" value="SEP54829.1"/>
    <property type="molecule type" value="Genomic_DNA"/>
</dbReference>
<dbReference type="RefSeq" id="WP_091463518.1">
    <property type="nucleotide sequence ID" value="NZ_FOEI01000001.1"/>
</dbReference>
<dbReference type="InterPro" id="IPR010982">
    <property type="entry name" value="Lambda_DNA-bd_dom_sf"/>
</dbReference>
<sequence length="166" mass="19389">MKTCKYFGISQLDLAKLLKVTKSQIGMFEIGKRSLPVDAMNTLAEILKYFKDHSTSSKRIITNLKTQEIQKKIELEKALKENKYKQLLLERKMKQVEKKQQYNMATMCFVDYLEQKNIEIDLAKQLEKKATLELSKNGMSKLTQYEIEIIGLQAMEKAILEFLNEK</sequence>
<feature type="domain" description="HTH cro/C1-type" evidence="1">
    <location>
        <begin position="8"/>
        <end position="53"/>
    </location>
</feature>
<accession>A0A1H8YRS9</accession>
<name>A0A1H8YRS9_9FLAO</name>
<dbReference type="Pfam" id="PF01381">
    <property type="entry name" value="HTH_3"/>
    <property type="match status" value="1"/>
</dbReference>
<keyword evidence="3" id="KW-1185">Reference proteome</keyword>
<dbReference type="Gene3D" id="1.10.260.40">
    <property type="entry name" value="lambda repressor-like DNA-binding domains"/>
    <property type="match status" value="1"/>
</dbReference>
<evidence type="ECO:0000313" key="2">
    <source>
        <dbReference type="EMBL" id="SEP54829.1"/>
    </source>
</evidence>
<protein>
    <submittedName>
        <fullName evidence="2">Helix-turn-helix</fullName>
    </submittedName>
</protein>